<gene>
    <name evidence="4" type="ORF">BG910_07605</name>
</gene>
<dbReference type="GO" id="GO:0009103">
    <property type="term" value="P:lipopolysaccharide biosynthetic process"/>
    <property type="evidence" value="ECO:0007669"/>
    <property type="project" value="TreeGrafter"/>
</dbReference>
<evidence type="ECO:0000259" key="2">
    <source>
        <dbReference type="Pfam" id="PF00534"/>
    </source>
</evidence>
<dbReference type="Pfam" id="PF13439">
    <property type="entry name" value="Glyco_transf_4"/>
    <property type="match status" value="1"/>
</dbReference>
<name>A0A220S350_9NEIS</name>
<dbReference type="Gene3D" id="3.40.50.2000">
    <property type="entry name" value="Glycogen Phosphorylase B"/>
    <property type="match status" value="2"/>
</dbReference>
<reference evidence="4 5" key="1">
    <citation type="submission" date="2017-06" db="EMBL/GenBank/DDBJ databases">
        <title>Neisseria chenwenguii sp. nov., isolated from the intestinal contents of Tibetan Plateau Pika in Yushu, Qinghai Province, China.</title>
        <authorList>
            <person name="Zhang G."/>
        </authorList>
    </citation>
    <scope>NUCLEOTIDE SEQUENCE [LARGE SCALE GENOMIC DNA]</scope>
    <source>
        <strain evidence="4 5">10023</strain>
    </source>
</reference>
<dbReference type="InterPro" id="IPR028098">
    <property type="entry name" value="Glyco_trans_4-like_N"/>
</dbReference>
<accession>A0A220S350</accession>
<organism evidence="4 5">
    <name type="scientific">Neisseria chenwenguii</name>
    <dbReference type="NCBI Taxonomy" id="1853278"/>
    <lineage>
        <taxon>Bacteria</taxon>
        <taxon>Pseudomonadati</taxon>
        <taxon>Pseudomonadota</taxon>
        <taxon>Betaproteobacteria</taxon>
        <taxon>Neisseriales</taxon>
        <taxon>Neisseriaceae</taxon>
        <taxon>Neisseria</taxon>
    </lineage>
</organism>
<proteinExistence type="predicted"/>
<keyword evidence="1 4" id="KW-0808">Transferase</keyword>
<dbReference type="KEGG" id="nei:BG910_07605"/>
<dbReference type="GO" id="GO:0016757">
    <property type="term" value="F:glycosyltransferase activity"/>
    <property type="evidence" value="ECO:0007669"/>
    <property type="project" value="InterPro"/>
</dbReference>
<evidence type="ECO:0000313" key="4">
    <source>
        <dbReference type="EMBL" id="ASK27625.1"/>
    </source>
</evidence>
<evidence type="ECO:0000313" key="5">
    <source>
        <dbReference type="Proteomes" id="UP000198238"/>
    </source>
</evidence>
<dbReference type="AlphaFoldDB" id="A0A220S350"/>
<feature type="domain" description="Glycosyltransferase subfamily 4-like N-terminal" evidence="3">
    <location>
        <begin position="18"/>
        <end position="172"/>
    </location>
</feature>
<dbReference type="Pfam" id="PF00534">
    <property type="entry name" value="Glycos_transf_1"/>
    <property type="match status" value="1"/>
</dbReference>
<evidence type="ECO:0000256" key="1">
    <source>
        <dbReference type="ARBA" id="ARBA00022679"/>
    </source>
</evidence>
<protein>
    <submittedName>
        <fullName evidence="4">Glycosyl transferase family 1</fullName>
    </submittedName>
</protein>
<evidence type="ECO:0000259" key="3">
    <source>
        <dbReference type="Pfam" id="PF13439"/>
    </source>
</evidence>
<dbReference type="EMBL" id="CP022278">
    <property type="protein sequence ID" value="ASK27625.1"/>
    <property type="molecule type" value="Genomic_DNA"/>
</dbReference>
<dbReference type="RefSeq" id="WP_089036326.1">
    <property type="nucleotide sequence ID" value="NZ_CP022278.1"/>
</dbReference>
<keyword evidence="5" id="KW-1185">Reference proteome</keyword>
<dbReference type="InterPro" id="IPR001296">
    <property type="entry name" value="Glyco_trans_1"/>
</dbReference>
<sequence length="357" mass="39646">MNRFPRIDIAVNCFRRGGGMESYTLDLVRGLTARQSAVTVYAAQTDPALPEYALTEVHQIRQNLIPKKLRPYLFSTQLENARNGSDAPLIACNPSAHADIFVCGGTHLGYLENMRQTATPLDKLTVRRNRSNYTTAKSVMAHSHLMRRELETLYGVPSEKIRVIHPPADTARFRPDPENAAAARAKYGFKDDETVFLFPSTGHKRKGLDLLAEFFEHTDLPVKLAVAGSPLPRPMKNAVGLGFCNNMPELYRAADFTIMASLYEPFGLVGVESVLCGTRAVLSDNMACTEVMNADAGFFFSRQRPETLAEAVSQAVALKQRSEHRIADPAAALTYDPTLEHHIDRLYQMLADYTQAV</sequence>
<dbReference type="Proteomes" id="UP000198238">
    <property type="component" value="Chromosome"/>
</dbReference>
<dbReference type="SUPFAM" id="SSF53756">
    <property type="entry name" value="UDP-Glycosyltransferase/glycogen phosphorylase"/>
    <property type="match status" value="1"/>
</dbReference>
<dbReference type="PANTHER" id="PTHR46401">
    <property type="entry name" value="GLYCOSYLTRANSFERASE WBBK-RELATED"/>
    <property type="match status" value="1"/>
</dbReference>
<feature type="domain" description="Glycosyl transferase family 1" evidence="2">
    <location>
        <begin position="183"/>
        <end position="322"/>
    </location>
</feature>
<dbReference type="PANTHER" id="PTHR46401:SF2">
    <property type="entry name" value="GLYCOSYLTRANSFERASE WBBK-RELATED"/>
    <property type="match status" value="1"/>
</dbReference>
<dbReference type="CDD" id="cd03801">
    <property type="entry name" value="GT4_PimA-like"/>
    <property type="match status" value="1"/>
</dbReference>